<dbReference type="InterPro" id="IPR036291">
    <property type="entry name" value="NAD(P)-bd_dom_sf"/>
</dbReference>
<dbReference type="InterPro" id="IPR002347">
    <property type="entry name" value="SDR_fam"/>
</dbReference>
<dbReference type="PANTHER" id="PTHR43976:SF16">
    <property type="entry name" value="SHORT-CHAIN DEHYDROGENASE_REDUCTASE FAMILY PROTEIN"/>
    <property type="match status" value="1"/>
</dbReference>
<dbReference type="Gene3D" id="3.40.50.720">
    <property type="entry name" value="NAD(P)-binding Rossmann-like Domain"/>
    <property type="match status" value="1"/>
</dbReference>
<dbReference type="PRINTS" id="PR00080">
    <property type="entry name" value="SDRFAMILY"/>
</dbReference>
<dbReference type="PANTHER" id="PTHR43976">
    <property type="entry name" value="SHORT CHAIN DEHYDROGENASE"/>
    <property type="match status" value="1"/>
</dbReference>
<evidence type="ECO:0000256" key="4">
    <source>
        <dbReference type="SAM" id="MobiDB-lite"/>
    </source>
</evidence>
<dbReference type="Pfam" id="PF00106">
    <property type="entry name" value="adh_short"/>
    <property type="match status" value="1"/>
</dbReference>
<feature type="domain" description="Ketoreductase" evidence="5">
    <location>
        <begin position="45"/>
        <end position="228"/>
    </location>
</feature>
<proteinExistence type="inferred from homology"/>
<dbReference type="InterPro" id="IPR020904">
    <property type="entry name" value="Sc_DH/Rdtase_CS"/>
</dbReference>
<sequence length="325" mass="34642">MTRRDDPSCLLSDRDVPSPSRNETPRLGVGSCTAKEPAVTTSPDRVWFVTGAGRGLGRAFAEAALAAGDRVTAVARDIAPLDGLAEKYGPERLLALPLDVTDRAAVVAAVDRAVAHFGRLDVVVNNAGFLAMGMVEEFTEDQARAQLETNFFGALWVSQAVLPHLRARRSGHILQISSIGALGGFALTGLYSASKFALEGLSESLAAETAQFGVKVTIVEPGGYWTGLYTKGMTMTEPLDVYADLRTELQEQFAEASRDSLPELAAEAVMELVASDDPPLRLLLGGLAFDVAMSTTEARLETWRAWESTSRAAERAVPAPEGYGA</sequence>
<dbReference type="PRINTS" id="PR00081">
    <property type="entry name" value="GDHRDH"/>
</dbReference>
<feature type="region of interest" description="Disordered" evidence="4">
    <location>
        <begin position="1"/>
        <end position="35"/>
    </location>
</feature>
<gene>
    <name evidence="6" type="ORF">STSU_012830</name>
</gene>
<dbReference type="GO" id="GO:0016491">
    <property type="term" value="F:oxidoreductase activity"/>
    <property type="evidence" value="ECO:0007669"/>
    <property type="project" value="UniProtKB-KW"/>
</dbReference>
<dbReference type="Proteomes" id="UP000005940">
    <property type="component" value="Chromosome"/>
</dbReference>
<dbReference type="EMBL" id="CP029159">
    <property type="protein sequence ID" value="QKM67922.1"/>
    <property type="molecule type" value="Genomic_DNA"/>
</dbReference>
<name>A0A7G3UG28_STRT9</name>
<organism evidence="6 7">
    <name type="scientific">Streptomyces tsukubensis (strain DSM 42081 / NBRC 108919 / NRRL 18488 / 9993)</name>
    <dbReference type="NCBI Taxonomy" id="1114943"/>
    <lineage>
        <taxon>Bacteria</taxon>
        <taxon>Bacillati</taxon>
        <taxon>Actinomycetota</taxon>
        <taxon>Actinomycetes</taxon>
        <taxon>Kitasatosporales</taxon>
        <taxon>Streptomycetaceae</taxon>
        <taxon>Streptomyces</taxon>
    </lineage>
</organism>
<evidence type="ECO:0000313" key="6">
    <source>
        <dbReference type="EMBL" id="QKM67922.1"/>
    </source>
</evidence>
<dbReference type="SMART" id="SM00822">
    <property type="entry name" value="PKS_KR"/>
    <property type="match status" value="1"/>
</dbReference>
<evidence type="ECO:0000313" key="7">
    <source>
        <dbReference type="Proteomes" id="UP000005940"/>
    </source>
</evidence>
<dbReference type="NCBIfam" id="NF006114">
    <property type="entry name" value="PRK08263.1"/>
    <property type="match status" value="1"/>
</dbReference>
<dbReference type="CDD" id="cd05374">
    <property type="entry name" value="17beta-HSD-like_SDR_c"/>
    <property type="match status" value="1"/>
</dbReference>
<evidence type="ECO:0000256" key="1">
    <source>
        <dbReference type="ARBA" id="ARBA00006484"/>
    </source>
</evidence>
<keyword evidence="7" id="KW-1185">Reference proteome</keyword>
<reference evidence="6 7" key="1">
    <citation type="journal article" date="2012" name="J. Bacteriol.">
        <title>Draft genome of Streptomyces tsukubaensis NRRL 18488, the producer of the clinically important immunosuppressant tacrolimus (FK506).</title>
        <authorList>
            <person name="Barreiro C."/>
            <person name="Prieto C."/>
            <person name="Sola-Landa A."/>
            <person name="Solera E."/>
            <person name="Martinez-Castro M."/>
            <person name="Perez-Redondo R."/>
            <person name="Garcia-Estrada C."/>
            <person name="Aparicio J.F."/>
            <person name="Fernandez-Martinez L.T."/>
            <person name="Santos-Aberturas J."/>
            <person name="Salehi-Najafabadi Z."/>
            <person name="Rodriguez-Garcia A."/>
            <person name="Tauch A."/>
            <person name="Martin J.F."/>
        </authorList>
    </citation>
    <scope>NUCLEOTIDE SEQUENCE [LARGE SCALE GENOMIC DNA]</scope>
    <source>
        <strain evidence="7">DSM 42081 / NBRC 108919 / NRRL 18488 / 9993</strain>
    </source>
</reference>
<comment type="similarity">
    <text evidence="1 3">Belongs to the short-chain dehydrogenases/reductases (SDR) family.</text>
</comment>
<feature type="compositionally biased region" description="Basic and acidic residues" evidence="4">
    <location>
        <begin position="1"/>
        <end position="16"/>
    </location>
</feature>
<dbReference type="PROSITE" id="PS00061">
    <property type="entry name" value="ADH_SHORT"/>
    <property type="match status" value="1"/>
</dbReference>
<dbReference type="SUPFAM" id="SSF51735">
    <property type="entry name" value="NAD(P)-binding Rossmann-fold domains"/>
    <property type="match status" value="1"/>
</dbReference>
<dbReference type="InterPro" id="IPR051911">
    <property type="entry name" value="SDR_oxidoreductase"/>
</dbReference>
<evidence type="ECO:0000259" key="5">
    <source>
        <dbReference type="SMART" id="SM00822"/>
    </source>
</evidence>
<dbReference type="InterPro" id="IPR057326">
    <property type="entry name" value="KR_dom"/>
</dbReference>
<accession>A0A7G3UG28</accession>
<dbReference type="AlphaFoldDB" id="A0A7G3UG28"/>
<evidence type="ECO:0000256" key="3">
    <source>
        <dbReference type="RuleBase" id="RU000363"/>
    </source>
</evidence>
<keyword evidence="2" id="KW-0560">Oxidoreductase</keyword>
<evidence type="ECO:0000256" key="2">
    <source>
        <dbReference type="ARBA" id="ARBA00023002"/>
    </source>
</evidence>
<protein>
    <submittedName>
        <fullName evidence="6">KR domain-containing protein</fullName>
    </submittedName>
</protein>